<comment type="caution">
    <text evidence="2">The sequence shown here is derived from an EMBL/GenBank/DDBJ whole genome shotgun (WGS) entry which is preliminary data.</text>
</comment>
<dbReference type="PANTHER" id="PTHR34295:SF1">
    <property type="entry name" value="BIOTIN TRANSPORTER BIOY"/>
    <property type="match status" value="1"/>
</dbReference>
<feature type="non-terminal residue" evidence="2">
    <location>
        <position position="188"/>
    </location>
</feature>
<sequence length="188" mass="19401">MTCATYTDILRPRARRLAWLYDLTVVVAGSLLVALSAQVAFPLPFSPVPVTAQTLAVLLVGALLGSVRGGISMLLYLAQGMAGLPVFAAGGAGVAYFLGPTGGYLLGFVAGAALTGLLAEWGWDRRIATTLAAMLLGTAAIYAAGLTWLALFTRADNVLAVGLYPFIPGAVVKIVAAALLLPQGWKLL</sequence>
<feature type="transmembrane region" description="Helical" evidence="1">
    <location>
        <begin position="130"/>
        <end position="151"/>
    </location>
</feature>
<dbReference type="PANTHER" id="PTHR34295">
    <property type="entry name" value="BIOTIN TRANSPORTER BIOY"/>
    <property type="match status" value="1"/>
</dbReference>
<dbReference type="GO" id="GO:0015225">
    <property type="term" value="F:biotin transmembrane transporter activity"/>
    <property type="evidence" value="ECO:0007669"/>
    <property type="project" value="InterPro"/>
</dbReference>
<proteinExistence type="predicted"/>
<dbReference type="Gene3D" id="1.10.1760.20">
    <property type="match status" value="1"/>
</dbReference>
<reference evidence="2" key="1">
    <citation type="journal article" date="2014" name="Front. Microbiol.">
        <title>High frequency of phylogenetically diverse reductive dehalogenase-homologous genes in deep subseafloor sedimentary metagenomes.</title>
        <authorList>
            <person name="Kawai M."/>
            <person name="Futagami T."/>
            <person name="Toyoda A."/>
            <person name="Takaki Y."/>
            <person name="Nishi S."/>
            <person name="Hori S."/>
            <person name="Arai W."/>
            <person name="Tsubouchi T."/>
            <person name="Morono Y."/>
            <person name="Uchiyama I."/>
            <person name="Ito T."/>
            <person name="Fujiyama A."/>
            <person name="Inagaki F."/>
            <person name="Takami H."/>
        </authorList>
    </citation>
    <scope>NUCLEOTIDE SEQUENCE</scope>
    <source>
        <strain evidence="2">Expedition CK06-06</strain>
    </source>
</reference>
<dbReference type="EMBL" id="BARU01033141">
    <property type="protein sequence ID" value="GAH64067.1"/>
    <property type="molecule type" value="Genomic_DNA"/>
</dbReference>
<feature type="transmembrane region" description="Helical" evidence="1">
    <location>
        <begin position="47"/>
        <end position="67"/>
    </location>
</feature>
<dbReference type="GO" id="GO:0005886">
    <property type="term" value="C:plasma membrane"/>
    <property type="evidence" value="ECO:0007669"/>
    <property type="project" value="InterPro"/>
</dbReference>
<name>X1H3T9_9ZZZZ</name>
<evidence type="ECO:0000256" key="1">
    <source>
        <dbReference type="SAM" id="Phobius"/>
    </source>
</evidence>
<keyword evidence="1" id="KW-0812">Transmembrane</keyword>
<dbReference type="AlphaFoldDB" id="X1H3T9"/>
<feature type="transmembrane region" description="Helical" evidence="1">
    <location>
        <begin position="19"/>
        <end position="41"/>
    </location>
</feature>
<dbReference type="Pfam" id="PF02632">
    <property type="entry name" value="BioY"/>
    <property type="match status" value="1"/>
</dbReference>
<organism evidence="2">
    <name type="scientific">marine sediment metagenome</name>
    <dbReference type="NCBI Taxonomy" id="412755"/>
    <lineage>
        <taxon>unclassified sequences</taxon>
        <taxon>metagenomes</taxon>
        <taxon>ecological metagenomes</taxon>
    </lineage>
</organism>
<evidence type="ECO:0000313" key="2">
    <source>
        <dbReference type="EMBL" id="GAH64067.1"/>
    </source>
</evidence>
<feature type="transmembrane region" description="Helical" evidence="1">
    <location>
        <begin position="163"/>
        <end position="181"/>
    </location>
</feature>
<accession>X1H3T9</accession>
<gene>
    <name evidence="2" type="ORF">S03H2_52183</name>
</gene>
<dbReference type="PIRSF" id="PIRSF016661">
    <property type="entry name" value="BioY"/>
    <property type="match status" value="1"/>
</dbReference>
<evidence type="ECO:0008006" key="3">
    <source>
        <dbReference type="Google" id="ProtNLM"/>
    </source>
</evidence>
<dbReference type="InterPro" id="IPR003784">
    <property type="entry name" value="BioY"/>
</dbReference>
<keyword evidence="1" id="KW-1133">Transmembrane helix</keyword>
<protein>
    <recommendedName>
        <fullName evidence="3">Biotin transporter</fullName>
    </recommendedName>
</protein>
<keyword evidence="1" id="KW-0472">Membrane</keyword>